<dbReference type="RefSeq" id="WP_094454167.1">
    <property type="nucleotide sequence ID" value="NZ_NOXU01000022.1"/>
</dbReference>
<name>A0A255Z4Z6_9PROT</name>
<dbReference type="Pfam" id="PF00497">
    <property type="entry name" value="SBP_bac_3"/>
    <property type="match status" value="1"/>
</dbReference>
<keyword evidence="1" id="KW-0732">Signal</keyword>
<gene>
    <name evidence="3" type="ORF">CHU95_04585</name>
</gene>
<sequence>MRFTLPRLMRPLPVVIACLSLVAGTFETRARELTAAERERPIIIASDPWCPYACDPDADGREGYMVDMTREIFEGLGFKVEYRVVNFATMKRMAKDGSATALPGVASTMDGAALLPAIAQGNSANAVVMARPQTFTFAKPEDFERFRVGVIKDYDYGGTLQEYVDKNINNPDRIVVLSGFGYSHLVQGLRMLSAGRIDMLLDDHNVLRWQVRRMGMQQQMVTHSLKDDADLFVGFSQNDPRAPELARIMAEGTRRLRENGRLSAIMRHYGLEEQAALLNN</sequence>
<reference evidence="3 4" key="1">
    <citation type="submission" date="2017-07" db="EMBL/GenBank/DDBJ databases">
        <title>Niveispirillum cyanobacteriorum sp. nov., isolated from cyanobacterial aggregates in a eutrophic lake.</title>
        <authorList>
            <person name="Cai H."/>
        </authorList>
    </citation>
    <scope>NUCLEOTIDE SEQUENCE [LARGE SCALE GENOMIC DNA]</scope>
    <source>
        <strain evidence="4">TH1-14</strain>
    </source>
</reference>
<dbReference type="PANTHER" id="PTHR35936">
    <property type="entry name" value="MEMBRANE-BOUND LYTIC MUREIN TRANSGLYCOSYLASE F"/>
    <property type="match status" value="1"/>
</dbReference>
<dbReference type="InterPro" id="IPR001638">
    <property type="entry name" value="Solute-binding_3/MltF_N"/>
</dbReference>
<dbReference type="AlphaFoldDB" id="A0A255Z4Z6"/>
<evidence type="ECO:0000313" key="3">
    <source>
        <dbReference type="EMBL" id="OYQ36501.1"/>
    </source>
</evidence>
<dbReference type="Proteomes" id="UP000216998">
    <property type="component" value="Unassembled WGS sequence"/>
</dbReference>
<dbReference type="SUPFAM" id="SSF53850">
    <property type="entry name" value="Periplasmic binding protein-like II"/>
    <property type="match status" value="1"/>
</dbReference>
<comment type="caution">
    <text evidence="3">The sequence shown here is derived from an EMBL/GenBank/DDBJ whole genome shotgun (WGS) entry which is preliminary data.</text>
</comment>
<accession>A0A255Z4Z6</accession>
<keyword evidence="4" id="KW-1185">Reference proteome</keyword>
<protein>
    <recommendedName>
        <fullName evidence="2">Solute-binding protein family 3/N-terminal domain-containing protein</fullName>
    </recommendedName>
</protein>
<evidence type="ECO:0000259" key="2">
    <source>
        <dbReference type="SMART" id="SM00062"/>
    </source>
</evidence>
<dbReference type="Gene3D" id="3.40.190.10">
    <property type="entry name" value="Periplasmic binding protein-like II"/>
    <property type="match status" value="2"/>
</dbReference>
<dbReference type="SMART" id="SM00062">
    <property type="entry name" value="PBPb"/>
    <property type="match status" value="1"/>
</dbReference>
<evidence type="ECO:0000313" key="4">
    <source>
        <dbReference type="Proteomes" id="UP000216998"/>
    </source>
</evidence>
<feature type="domain" description="Solute-binding protein family 3/N-terminal" evidence="2">
    <location>
        <begin position="41"/>
        <end position="273"/>
    </location>
</feature>
<dbReference type="EMBL" id="NOXU01000022">
    <property type="protein sequence ID" value="OYQ36501.1"/>
    <property type="molecule type" value="Genomic_DNA"/>
</dbReference>
<dbReference type="PANTHER" id="PTHR35936:SF25">
    <property type="entry name" value="ABC TRANSPORTER SUBSTRATE-BINDING PROTEIN"/>
    <property type="match status" value="1"/>
</dbReference>
<proteinExistence type="predicted"/>
<organism evidence="3 4">
    <name type="scientific">Niveispirillum lacus</name>
    <dbReference type="NCBI Taxonomy" id="1981099"/>
    <lineage>
        <taxon>Bacteria</taxon>
        <taxon>Pseudomonadati</taxon>
        <taxon>Pseudomonadota</taxon>
        <taxon>Alphaproteobacteria</taxon>
        <taxon>Rhodospirillales</taxon>
        <taxon>Azospirillaceae</taxon>
        <taxon>Niveispirillum</taxon>
    </lineage>
</organism>
<evidence type="ECO:0000256" key="1">
    <source>
        <dbReference type="ARBA" id="ARBA00022729"/>
    </source>
</evidence>